<proteinExistence type="predicted"/>
<dbReference type="Gene3D" id="3.30.70.120">
    <property type="match status" value="1"/>
</dbReference>
<dbReference type="SUPFAM" id="SSF102705">
    <property type="entry name" value="NIF3 (NGG1p interacting factor 3)-like"/>
    <property type="match status" value="1"/>
</dbReference>
<dbReference type="STRING" id="1798683.A3C90_04205"/>
<dbReference type="Proteomes" id="UP000177457">
    <property type="component" value="Unassembled WGS sequence"/>
</dbReference>
<dbReference type="AlphaFoldDB" id="A0A1F6MDA5"/>
<evidence type="ECO:0000313" key="2">
    <source>
        <dbReference type="Proteomes" id="UP000177457"/>
    </source>
</evidence>
<dbReference type="EMBL" id="MFQE01000074">
    <property type="protein sequence ID" value="OGH69604.1"/>
    <property type="molecule type" value="Genomic_DNA"/>
</dbReference>
<protein>
    <recommendedName>
        <fullName evidence="3">Cytochrome C biogenesis protein</fullName>
    </recommendedName>
</protein>
<evidence type="ECO:0000313" key="1">
    <source>
        <dbReference type="EMBL" id="OGH69604.1"/>
    </source>
</evidence>
<evidence type="ECO:0008006" key="3">
    <source>
        <dbReference type="Google" id="ProtNLM"/>
    </source>
</evidence>
<accession>A0A1F6MDA5</accession>
<sequence length="110" mass="11917">MLKESEFVKIRVMVPVEAAGAIREALGKAGAGVQGKYTYCSGSYRQIGRFCPMDGAKPAIGEVGKIEEVEEEVIETICHKDSVEKVIAAVKKVHPYEEPAIDIAPRLEVG</sequence>
<dbReference type="InterPro" id="IPR036069">
    <property type="entry name" value="DUF34/NIF3_sf"/>
</dbReference>
<gene>
    <name evidence="1" type="ORF">A3C90_04205</name>
</gene>
<organism evidence="1 2">
    <name type="scientific">Candidatus Magasanikbacteria bacterium RIFCSPHIGHO2_02_FULL_51_14</name>
    <dbReference type="NCBI Taxonomy" id="1798683"/>
    <lineage>
        <taxon>Bacteria</taxon>
        <taxon>Candidatus Magasanikiibacteriota</taxon>
    </lineage>
</organism>
<comment type="caution">
    <text evidence="1">The sequence shown here is derived from an EMBL/GenBank/DDBJ whole genome shotgun (WGS) entry which is preliminary data.</text>
</comment>
<dbReference type="PANTHER" id="PTHR41774">
    <property type="match status" value="1"/>
</dbReference>
<dbReference type="PANTHER" id="PTHR41774:SF1">
    <property type="entry name" value="NGG1P INTERACTING FACTOR NIF3"/>
    <property type="match status" value="1"/>
</dbReference>
<reference evidence="1 2" key="1">
    <citation type="journal article" date="2016" name="Nat. Commun.">
        <title>Thousands of microbial genomes shed light on interconnected biogeochemical processes in an aquifer system.</title>
        <authorList>
            <person name="Anantharaman K."/>
            <person name="Brown C.T."/>
            <person name="Hug L.A."/>
            <person name="Sharon I."/>
            <person name="Castelle C.J."/>
            <person name="Probst A.J."/>
            <person name="Thomas B.C."/>
            <person name="Singh A."/>
            <person name="Wilkins M.J."/>
            <person name="Karaoz U."/>
            <person name="Brodie E.L."/>
            <person name="Williams K.H."/>
            <person name="Hubbard S.S."/>
            <person name="Banfield J.F."/>
        </authorList>
    </citation>
    <scope>NUCLEOTIDE SEQUENCE [LARGE SCALE GENOMIC DNA]</scope>
</reference>
<dbReference type="InterPro" id="IPR015867">
    <property type="entry name" value="N-reg_PII/ATP_PRibTrfase_C"/>
</dbReference>
<name>A0A1F6MDA5_9BACT</name>